<accession>A0A1I7IDQ8</accession>
<dbReference type="InterPro" id="IPR057087">
    <property type="entry name" value="Gp12-like"/>
</dbReference>
<dbReference type="STRING" id="392015.SAMN05421543_106160"/>
<evidence type="ECO:0000313" key="3">
    <source>
        <dbReference type="Proteomes" id="UP000183508"/>
    </source>
</evidence>
<proteinExistence type="predicted"/>
<protein>
    <recommendedName>
        <fullName evidence="1">Phage neck terminator protein gp12-like domain-containing protein</fullName>
    </recommendedName>
</protein>
<gene>
    <name evidence="2" type="ORF">SAMN05421543_106160</name>
</gene>
<dbReference type="Pfam" id="PF23961">
    <property type="entry name" value="Phage_tail_terminator_9"/>
    <property type="match status" value="1"/>
</dbReference>
<name>A0A1I7IDQ8_9BACL</name>
<dbReference type="EMBL" id="FPBV01000006">
    <property type="protein sequence ID" value="SFU71103.1"/>
    <property type="molecule type" value="Genomic_DNA"/>
</dbReference>
<feature type="domain" description="Phage neck terminator protein gp12-like" evidence="1">
    <location>
        <begin position="9"/>
        <end position="171"/>
    </location>
</feature>
<keyword evidence="3" id="KW-1185">Reference proteome</keyword>
<dbReference type="NCBIfam" id="NF047498">
    <property type="entry name" value="LIC_12616_fam"/>
    <property type="match status" value="1"/>
</dbReference>
<dbReference type="AlphaFoldDB" id="A0A1I7IDQ8"/>
<dbReference type="RefSeq" id="WP_074951080.1">
    <property type="nucleotide sequence ID" value="NZ_FPBV01000006.1"/>
</dbReference>
<dbReference type="OrthoDB" id="2658408at2"/>
<reference evidence="3" key="1">
    <citation type="submission" date="2016-10" db="EMBL/GenBank/DDBJ databases">
        <authorList>
            <person name="Varghese N."/>
        </authorList>
    </citation>
    <scope>NUCLEOTIDE SEQUENCE [LARGE SCALE GENOMIC DNA]</scope>
    <source>
        <strain evidence="3">DSM 17980</strain>
    </source>
</reference>
<organism evidence="2 3">
    <name type="scientific">Alicyclobacillus macrosporangiidus</name>
    <dbReference type="NCBI Taxonomy" id="392015"/>
    <lineage>
        <taxon>Bacteria</taxon>
        <taxon>Bacillati</taxon>
        <taxon>Bacillota</taxon>
        <taxon>Bacilli</taxon>
        <taxon>Bacillales</taxon>
        <taxon>Alicyclobacillaceae</taxon>
        <taxon>Alicyclobacillus</taxon>
    </lineage>
</organism>
<sequence>MADTVLTVQQIEDIFQTWTSQALGVTDPGAVRIGWPMDGAPAWHITDDVCFVLVTYVDNPITRQIERSYSPLDPDNANMAHSYIDSVRVSWTLYGPNAFERADIIRAALFQPSTTDTLAANNLGLVTDVPMPIRVPELFNGQWWSRATLYADFNQLVIRQTSVPYITGSDVRIVEG</sequence>
<evidence type="ECO:0000313" key="2">
    <source>
        <dbReference type="EMBL" id="SFU71103.1"/>
    </source>
</evidence>
<dbReference type="Proteomes" id="UP000183508">
    <property type="component" value="Unassembled WGS sequence"/>
</dbReference>
<evidence type="ECO:0000259" key="1">
    <source>
        <dbReference type="Pfam" id="PF23961"/>
    </source>
</evidence>